<feature type="region of interest" description="Disordered" evidence="1">
    <location>
        <begin position="203"/>
        <end position="238"/>
    </location>
</feature>
<organism evidence="2 3">
    <name type="scientific">Paramuricea clavata</name>
    <name type="common">Red gorgonian</name>
    <name type="synonym">Violescent sea-whip</name>
    <dbReference type="NCBI Taxonomy" id="317549"/>
    <lineage>
        <taxon>Eukaryota</taxon>
        <taxon>Metazoa</taxon>
        <taxon>Cnidaria</taxon>
        <taxon>Anthozoa</taxon>
        <taxon>Octocorallia</taxon>
        <taxon>Malacalcyonacea</taxon>
        <taxon>Plexauridae</taxon>
        <taxon>Paramuricea</taxon>
    </lineage>
</organism>
<feature type="compositionally biased region" description="Acidic residues" evidence="1">
    <location>
        <begin position="328"/>
        <end position="347"/>
    </location>
</feature>
<feature type="compositionally biased region" description="Basic residues" evidence="1">
    <location>
        <begin position="411"/>
        <end position="428"/>
    </location>
</feature>
<dbReference type="Pfam" id="PF04427">
    <property type="entry name" value="Brix"/>
    <property type="match status" value="1"/>
</dbReference>
<dbReference type="GO" id="GO:0019843">
    <property type="term" value="F:rRNA binding"/>
    <property type="evidence" value="ECO:0007669"/>
    <property type="project" value="InterPro"/>
</dbReference>
<dbReference type="OrthoDB" id="10261452at2759"/>
<dbReference type="AlphaFoldDB" id="A0A6S7J6C8"/>
<dbReference type="GO" id="GO:0000027">
    <property type="term" value="P:ribosomal large subunit assembly"/>
    <property type="evidence" value="ECO:0007669"/>
    <property type="project" value="TreeGrafter"/>
</dbReference>
<keyword evidence="3" id="KW-1185">Reference proteome</keyword>
<evidence type="ECO:0000313" key="2">
    <source>
        <dbReference type="EMBL" id="CAB4025524.1"/>
    </source>
</evidence>
<dbReference type="Proteomes" id="UP001152795">
    <property type="component" value="Unassembled WGS sequence"/>
</dbReference>
<feature type="compositionally biased region" description="Basic and acidic residues" evidence="1">
    <location>
        <begin position="294"/>
        <end position="312"/>
    </location>
</feature>
<dbReference type="InterPro" id="IPR007109">
    <property type="entry name" value="Brix"/>
</dbReference>
<gene>
    <name evidence="2" type="ORF">PACLA_8A016003</name>
</gene>
<evidence type="ECO:0000313" key="3">
    <source>
        <dbReference type="Proteomes" id="UP001152795"/>
    </source>
</evidence>
<dbReference type="PANTHER" id="PTHR12661:SF5">
    <property type="entry name" value="SUPPRESSOR OF SWI4 1 HOMOLOG"/>
    <property type="match status" value="1"/>
</dbReference>
<evidence type="ECO:0000256" key="1">
    <source>
        <dbReference type="SAM" id="MobiDB-lite"/>
    </source>
</evidence>
<dbReference type="SUPFAM" id="SSF52954">
    <property type="entry name" value="Class II aaRS ABD-related"/>
    <property type="match status" value="1"/>
</dbReference>
<dbReference type="EMBL" id="CACRXK020013653">
    <property type="protein sequence ID" value="CAB4025524.1"/>
    <property type="molecule type" value="Genomic_DNA"/>
</dbReference>
<dbReference type="PANTHER" id="PTHR12661">
    <property type="entry name" value="PETER PAN-RELATED"/>
    <property type="match status" value="1"/>
</dbReference>
<accession>A0A6S7J6C8</accession>
<protein>
    <submittedName>
        <fullName evidence="2">Suppressor of SWI4 1 homolog</fullName>
    </submittedName>
</protein>
<dbReference type="SMART" id="SM00879">
    <property type="entry name" value="Brix"/>
    <property type="match status" value="1"/>
</dbReference>
<proteinExistence type="predicted"/>
<feature type="compositionally biased region" description="Basic residues" evidence="1">
    <location>
        <begin position="380"/>
        <end position="393"/>
    </location>
</feature>
<feature type="region of interest" description="Disordered" evidence="1">
    <location>
        <begin position="285"/>
        <end position="428"/>
    </location>
</feature>
<dbReference type="PROSITE" id="PS50833">
    <property type="entry name" value="BRIX"/>
    <property type="match status" value="1"/>
</dbReference>
<dbReference type="GO" id="GO:0006364">
    <property type="term" value="P:rRNA processing"/>
    <property type="evidence" value="ECO:0007669"/>
    <property type="project" value="InterPro"/>
</dbReference>
<reference evidence="2" key="1">
    <citation type="submission" date="2020-04" db="EMBL/GenBank/DDBJ databases">
        <authorList>
            <person name="Alioto T."/>
            <person name="Alioto T."/>
            <person name="Gomez Garrido J."/>
        </authorList>
    </citation>
    <scope>NUCLEOTIDE SEQUENCE</scope>
    <source>
        <strain evidence="2">A484AB</strain>
    </source>
</reference>
<dbReference type="InterPro" id="IPR045112">
    <property type="entry name" value="PPAN-like"/>
</dbReference>
<sequence>MHRGDIGKSILQLEMDIRHVMEPNTAINLKVRKNNVLKDFVNVAGPLGVTHFIIFSQTKIGSYMRIARLPRGPTLHFKIHKFSLAREIISMLKRPKTYGTQYKHSPLMVLNDFDQTTLPMKLMTSMFQNLFPAINIQKIKLSGIRRCVLVNYNKDSNMIDFRHYQIDVAPVGMSKGVRKLLQAKVPNMAKFDDVSEYIERAAGGYGSESEAEDPADSHVTLPQDLPGRGNIKSEKSSVKLTELGPQMSLQLIKIEEGMCTGEVLFHEFVQKTKAEVKLLKKEREAKRKLKEQRKKQQEENVKKKEKEKELNKARSIAGQLKKQKGETEETEPSDNEDEDASSADEGNENAGKDDSEDDDVRWYKEEVGEDPDEDLFSGKSRGKQLNKRKRKGPTKPSFISKKRPKLDNQFSKKKHKTSIDRRKQRKRT</sequence>
<dbReference type="Gene3D" id="3.40.50.10480">
    <property type="entry name" value="Probable brix-domain ribosomal biogenesis protein"/>
    <property type="match status" value="1"/>
</dbReference>
<dbReference type="GO" id="GO:0030687">
    <property type="term" value="C:preribosome, large subunit precursor"/>
    <property type="evidence" value="ECO:0007669"/>
    <property type="project" value="TreeGrafter"/>
</dbReference>
<comment type="caution">
    <text evidence="2">The sequence shown here is derived from an EMBL/GenBank/DDBJ whole genome shotgun (WGS) entry which is preliminary data.</text>
</comment>
<name>A0A6S7J6C8_PARCT</name>